<evidence type="ECO:0000313" key="3">
    <source>
        <dbReference type="EMBL" id="AEB08735.1"/>
    </source>
</evidence>
<dbReference type="eggNOG" id="COG0251">
    <property type="taxonomic scope" value="Bacteria"/>
</dbReference>
<evidence type="ECO:0000256" key="1">
    <source>
        <dbReference type="ARBA" id="ARBA00010552"/>
    </source>
</evidence>
<name>F2NGW4_DESAR</name>
<dbReference type="CDD" id="cd00448">
    <property type="entry name" value="YjgF_YER057c_UK114_family"/>
    <property type="match status" value="1"/>
</dbReference>
<comment type="similarity">
    <text evidence="1">Belongs to the RutC family.</text>
</comment>
<dbReference type="KEGG" id="dao:Desac_0857"/>
<dbReference type="Proteomes" id="UP000000483">
    <property type="component" value="Chromosome"/>
</dbReference>
<dbReference type="PANTHER" id="PTHR11803:SF39">
    <property type="entry name" value="2-IMINOBUTANOATE_2-IMINOPROPANOATE DEAMINASE"/>
    <property type="match status" value="1"/>
</dbReference>
<protein>
    <submittedName>
        <fullName evidence="3">Endoribonuclease L-PSP</fullName>
    </submittedName>
</protein>
<dbReference type="AlphaFoldDB" id="F2NGW4"/>
<keyword evidence="4" id="KW-1185">Reference proteome</keyword>
<dbReference type="Pfam" id="PF01042">
    <property type="entry name" value="Ribonuc_L-PSP"/>
    <property type="match status" value="1"/>
</dbReference>
<dbReference type="InterPro" id="IPR035959">
    <property type="entry name" value="RutC-like_sf"/>
</dbReference>
<dbReference type="NCBIfam" id="TIGR00004">
    <property type="entry name" value="Rid family detoxifying hydrolase"/>
    <property type="match status" value="1"/>
</dbReference>
<dbReference type="Gene3D" id="3.30.1330.40">
    <property type="entry name" value="RutC-like"/>
    <property type="match status" value="1"/>
</dbReference>
<evidence type="ECO:0000256" key="2">
    <source>
        <dbReference type="SAM" id="MobiDB-lite"/>
    </source>
</evidence>
<organism evidence="3 4">
    <name type="scientific">Desulfobacca acetoxidans (strain ATCC 700848 / DSM 11109 / ASRB2)</name>
    <dbReference type="NCBI Taxonomy" id="880072"/>
    <lineage>
        <taxon>Bacteria</taxon>
        <taxon>Pseudomonadati</taxon>
        <taxon>Thermodesulfobacteriota</taxon>
        <taxon>Desulfobaccia</taxon>
        <taxon>Desulfobaccales</taxon>
        <taxon>Desulfobaccaceae</taxon>
        <taxon>Desulfobacca</taxon>
    </lineage>
</organism>
<proteinExistence type="inferred from homology"/>
<dbReference type="SUPFAM" id="SSF55298">
    <property type="entry name" value="YjgF-like"/>
    <property type="match status" value="1"/>
</dbReference>
<accession>F2NGW4</accession>
<dbReference type="GO" id="GO:0005829">
    <property type="term" value="C:cytosol"/>
    <property type="evidence" value="ECO:0007669"/>
    <property type="project" value="TreeGrafter"/>
</dbReference>
<dbReference type="InterPro" id="IPR006175">
    <property type="entry name" value="YjgF/YER057c/UK114"/>
</dbReference>
<feature type="region of interest" description="Disordered" evidence="2">
    <location>
        <begin position="42"/>
        <end position="66"/>
    </location>
</feature>
<dbReference type="HOGENOM" id="CLU_1394353_0_0_7"/>
<dbReference type="EMBL" id="CP002629">
    <property type="protein sequence ID" value="AEB08735.1"/>
    <property type="molecule type" value="Genomic_DNA"/>
</dbReference>
<dbReference type="PROSITE" id="PS01094">
    <property type="entry name" value="UPF0076"/>
    <property type="match status" value="1"/>
</dbReference>
<reference evidence="4" key="2">
    <citation type="submission" date="2011-03" db="EMBL/GenBank/DDBJ databases">
        <title>The complete genome of Desulfobacca acetoxidans DSM 11109.</title>
        <authorList>
            <consortium name="US DOE Joint Genome Institute (JGI-PGF)"/>
            <person name="Lucas S."/>
            <person name="Copeland A."/>
            <person name="Lapidus A."/>
            <person name="Bruce D."/>
            <person name="Goodwin L."/>
            <person name="Pitluck S."/>
            <person name="Peters L."/>
            <person name="Kyrpides N."/>
            <person name="Mavromatis K."/>
            <person name="Ivanova N."/>
            <person name="Ovchinnikova G."/>
            <person name="Teshima H."/>
            <person name="Detter J.C."/>
            <person name="Han C."/>
            <person name="Land M."/>
            <person name="Hauser L."/>
            <person name="Markowitz V."/>
            <person name="Cheng J.-F."/>
            <person name="Hugenholtz P."/>
            <person name="Woyke T."/>
            <person name="Wu D."/>
            <person name="Spring S."/>
            <person name="Schueler E."/>
            <person name="Brambilla E."/>
            <person name="Klenk H.-P."/>
            <person name="Eisen J.A."/>
        </authorList>
    </citation>
    <scope>NUCLEOTIDE SEQUENCE [LARGE SCALE GENOMIC DNA]</scope>
    <source>
        <strain evidence="4">ATCC 700848 / DSM 11109 / ASRB2</strain>
    </source>
</reference>
<dbReference type="FunFam" id="3.30.1330.40:FF:000001">
    <property type="entry name" value="L-PSP family endoribonuclease"/>
    <property type="match status" value="1"/>
</dbReference>
<reference evidence="3 4" key="1">
    <citation type="journal article" date="2011" name="Stand. Genomic Sci.">
        <title>Complete genome sequence of the acetate-degrading sulfate reducer Desulfobacca acetoxidans type strain (ASRB2).</title>
        <authorList>
            <person name="Goker M."/>
            <person name="Teshima H."/>
            <person name="Lapidus A."/>
            <person name="Nolan M."/>
            <person name="Lucas S."/>
            <person name="Hammon N."/>
            <person name="Deshpande S."/>
            <person name="Cheng J.F."/>
            <person name="Tapia R."/>
            <person name="Han C."/>
            <person name="Goodwin L."/>
            <person name="Pitluck S."/>
            <person name="Huntemann M."/>
            <person name="Liolios K."/>
            <person name="Ivanova N."/>
            <person name="Pagani I."/>
            <person name="Mavromatis K."/>
            <person name="Ovchinikova G."/>
            <person name="Pati A."/>
            <person name="Chen A."/>
            <person name="Palaniappan K."/>
            <person name="Land M."/>
            <person name="Hauser L."/>
            <person name="Brambilla E.M."/>
            <person name="Rohde M."/>
            <person name="Spring S."/>
            <person name="Detter J.C."/>
            <person name="Woyke T."/>
            <person name="Bristow J."/>
            <person name="Eisen J.A."/>
            <person name="Markowitz V."/>
            <person name="Hugenholtz P."/>
            <person name="Kyrpides N.C."/>
            <person name="Klenk H.P."/>
        </authorList>
    </citation>
    <scope>NUCLEOTIDE SEQUENCE [LARGE SCALE GENOMIC DNA]</scope>
    <source>
        <strain evidence="4">ATCC 700848 / DSM 11109 / ASRB2</strain>
    </source>
</reference>
<sequence length="195" mass="21191">MPAFLILAVFLIFSPQMLFWVNIVYPAHSAVDSNYYTLSQNNTPGQATGPDLDKPAVSPKSSRKAVSMSKERKIIRSTKLPPAVGPYSPGVQAGHFLFLSGQLALNPAGELLQGDIVVQTIQIMENIKTLLEEAGLTLQDIVKTTVFLTDMGDFAEMNRVYAEYFPENPPARSTIQVAALPKGAAIEIEAIAVKK</sequence>
<dbReference type="InterPro" id="IPR019897">
    <property type="entry name" value="RidA_CS"/>
</dbReference>
<dbReference type="GO" id="GO:0019239">
    <property type="term" value="F:deaminase activity"/>
    <property type="evidence" value="ECO:0007669"/>
    <property type="project" value="TreeGrafter"/>
</dbReference>
<evidence type="ECO:0000313" key="4">
    <source>
        <dbReference type="Proteomes" id="UP000000483"/>
    </source>
</evidence>
<dbReference type="PANTHER" id="PTHR11803">
    <property type="entry name" value="2-IMINOBUTANOATE/2-IMINOPROPANOATE DEAMINASE RIDA"/>
    <property type="match status" value="1"/>
</dbReference>
<dbReference type="InterPro" id="IPR006056">
    <property type="entry name" value="RidA"/>
</dbReference>
<dbReference type="STRING" id="880072.Desac_0857"/>
<gene>
    <name evidence="3" type="ordered locus">Desac_0857</name>
</gene>